<dbReference type="CDD" id="cd00293">
    <property type="entry name" value="USP-like"/>
    <property type="match status" value="1"/>
</dbReference>
<gene>
    <name evidence="3" type="ORF">SHD_4193</name>
</gene>
<evidence type="ECO:0000259" key="2">
    <source>
        <dbReference type="Pfam" id="PF00582"/>
    </source>
</evidence>
<name>A0ABN0PJ05_9GAMM</name>
<protein>
    <submittedName>
        <fullName evidence="3">UspA domain-containing protein</fullName>
    </submittedName>
</protein>
<dbReference type="Proteomes" id="UP000017548">
    <property type="component" value="Unassembled WGS sequence"/>
</dbReference>
<dbReference type="Pfam" id="PF00582">
    <property type="entry name" value="Usp"/>
    <property type="match status" value="1"/>
</dbReference>
<dbReference type="PRINTS" id="PR01438">
    <property type="entry name" value="UNVRSLSTRESS"/>
</dbReference>
<organism evidence="3 4">
    <name type="scientific">Shewanella decolorationis S12</name>
    <dbReference type="NCBI Taxonomy" id="1353536"/>
    <lineage>
        <taxon>Bacteria</taxon>
        <taxon>Pseudomonadati</taxon>
        <taxon>Pseudomonadota</taxon>
        <taxon>Gammaproteobacteria</taxon>
        <taxon>Alteromonadales</taxon>
        <taxon>Shewanellaceae</taxon>
        <taxon>Shewanella</taxon>
    </lineage>
</organism>
<evidence type="ECO:0000256" key="1">
    <source>
        <dbReference type="ARBA" id="ARBA00008791"/>
    </source>
</evidence>
<dbReference type="PANTHER" id="PTHR46268:SF22">
    <property type="entry name" value="SENSOR PROTEIN KDPD-RELATED"/>
    <property type="match status" value="1"/>
</dbReference>
<feature type="domain" description="UspA" evidence="2">
    <location>
        <begin position="8"/>
        <end position="149"/>
    </location>
</feature>
<dbReference type="InterPro" id="IPR006015">
    <property type="entry name" value="Universal_stress_UspA"/>
</dbReference>
<keyword evidence="4" id="KW-1185">Reference proteome</keyword>
<evidence type="ECO:0000313" key="4">
    <source>
        <dbReference type="Proteomes" id="UP000017548"/>
    </source>
</evidence>
<dbReference type="SUPFAM" id="SSF52402">
    <property type="entry name" value="Adenine nucleotide alpha hydrolases-like"/>
    <property type="match status" value="1"/>
</dbReference>
<dbReference type="PANTHER" id="PTHR46268">
    <property type="entry name" value="STRESS RESPONSE PROTEIN NHAX"/>
    <property type="match status" value="1"/>
</dbReference>
<accession>A0ABN0PJ05</accession>
<comment type="similarity">
    <text evidence="1">Belongs to the universal stress protein A family.</text>
</comment>
<dbReference type="Gene3D" id="3.40.50.12370">
    <property type="match status" value="1"/>
</dbReference>
<evidence type="ECO:0000313" key="3">
    <source>
        <dbReference type="EMBL" id="ESE39984.1"/>
    </source>
</evidence>
<reference evidence="3 4" key="1">
    <citation type="journal article" date="2013" name="Genome Announc.">
        <title>Draft Genome Sequence of Shewanella decolorationis S12, a Dye-Degrading Bacterium Isolated from a Wastewater Treatment Plant.</title>
        <authorList>
            <person name="Xu M."/>
            <person name="Fang Y."/>
            <person name="Liu J."/>
            <person name="Chen X."/>
            <person name="Sun G."/>
            <person name="Guo J."/>
            <person name="Hua Z."/>
            <person name="Tu Q."/>
            <person name="Wu L."/>
            <person name="Zhou J."/>
            <person name="Liu X."/>
        </authorList>
    </citation>
    <scope>NUCLEOTIDE SEQUENCE [LARGE SCALE GENOMIC DNA]</scope>
    <source>
        <strain evidence="3 4">S12</strain>
    </source>
</reference>
<sequence length="158" mass="17171">MDKIMRTQEVLCPTDFSATAAHALKYAVEMANLYQVDIRLLHVVSPARSAHFYGVAVETPASLEQKLAEFVAEKMQSLQQDMQQGLKSGLSIKCIVRHGEASEEILAEAADVGMVVIASHGSSGLMDFLKPHVSQDVVRLAKCPVLVVKSLPPIKDLS</sequence>
<proteinExistence type="inferred from homology"/>
<comment type="caution">
    <text evidence="3">The sequence shown here is derived from an EMBL/GenBank/DDBJ whole genome shotgun (WGS) entry which is preliminary data.</text>
</comment>
<dbReference type="EMBL" id="AXZL01000076">
    <property type="protein sequence ID" value="ESE39984.1"/>
    <property type="molecule type" value="Genomic_DNA"/>
</dbReference>
<dbReference type="InterPro" id="IPR006016">
    <property type="entry name" value="UspA"/>
</dbReference>